<dbReference type="InterPro" id="IPR038136">
    <property type="entry name" value="CofD-like_dom_sf"/>
</dbReference>
<dbReference type="STRING" id="50990.A0A4Y7QPW9"/>
<organism evidence="1 2">
    <name type="scientific">Rickenella mellea</name>
    <dbReference type="NCBI Taxonomy" id="50990"/>
    <lineage>
        <taxon>Eukaryota</taxon>
        <taxon>Fungi</taxon>
        <taxon>Dikarya</taxon>
        <taxon>Basidiomycota</taxon>
        <taxon>Agaricomycotina</taxon>
        <taxon>Agaricomycetes</taxon>
        <taxon>Hymenochaetales</taxon>
        <taxon>Rickenellaceae</taxon>
        <taxon>Rickenella</taxon>
    </lineage>
</organism>
<dbReference type="GO" id="GO:0043743">
    <property type="term" value="F:LPPG:FO 2-phospho-L-lactate transferase activity"/>
    <property type="evidence" value="ECO:0007669"/>
    <property type="project" value="InterPro"/>
</dbReference>
<keyword evidence="2" id="KW-1185">Reference proteome</keyword>
<evidence type="ECO:0000313" key="2">
    <source>
        <dbReference type="Proteomes" id="UP000294933"/>
    </source>
</evidence>
<accession>A0A4Y7QPW9</accession>
<proteinExistence type="predicted"/>
<dbReference type="EMBL" id="ML170157">
    <property type="protein sequence ID" value="TDL28949.1"/>
    <property type="molecule type" value="Genomic_DNA"/>
</dbReference>
<dbReference type="SUPFAM" id="SSF142338">
    <property type="entry name" value="CofD-like"/>
    <property type="match status" value="1"/>
</dbReference>
<dbReference type="AlphaFoldDB" id="A0A4Y7QPW9"/>
<protein>
    <submittedName>
        <fullName evidence="1">UPF0052-domain-containing protein</fullName>
    </submittedName>
</protein>
<dbReference type="Pfam" id="PF01933">
    <property type="entry name" value="CofD"/>
    <property type="match status" value="1"/>
</dbReference>
<dbReference type="OrthoDB" id="10267139at2759"/>
<reference evidence="1 2" key="1">
    <citation type="submission" date="2018-06" db="EMBL/GenBank/DDBJ databases">
        <title>A transcriptomic atlas of mushroom development highlights an independent origin of complex multicellularity.</title>
        <authorList>
            <consortium name="DOE Joint Genome Institute"/>
            <person name="Krizsan K."/>
            <person name="Almasi E."/>
            <person name="Merenyi Z."/>
            <person name="Sahu N."/>
            <person name="Viragh M."/>
            <person name="Koszo T."/>
            <person name="Mondo S."/>
            <person name="Kiss B."/>
            <person name="Balint B."/>
            <person name="Kues U."/>
            <person name="Barry K."/>
            <person name="Hegedus J.C."/>
            <person name="Henrissat B."/>
            <person name="Johnson J."/>
            <person name="Lipzen A."/>
            <person name="Ohm R."/>
            <person name="Nagy I."/>
            <person name="Pangilinan J."/>
            <person name="Yan J."/>
            <person name="Xiong Y."/>
            <person name="Grigoriev I.V."/>
            <person name="Hibbett D.S."/>
            <person name="Nagy L.G."/>
        </authorList>
    </citation>
    <scope>NUCLEOTIDE SEQUENCE [LARGE SCALE GENOMIC DNA]</scope>
    <source>
        <strain evidence="1 2">SZMC22713</strain>
    </source>
</reference>
<dbReference type="InterPro" id="IPR002882">
    <property type="entry name" value="CofD"/>
</dbReference>
<dbReference type="Proteomes" id="UP000294933">
    <property type="component" value="Unassembled WGS sequence"/>
</dbReference>
<dbReference type="PANTHER" id="PTHR31240:SF0">
    <property type="entry name" value="MATERNAL EFFECT EMBRYO ARREST 18"/>
    <property type="match status" value="1"/>
</dbReference>
<gene>
    <name evidence="1" type="ORF">BD410DRAFT_781507</name>
</gene>
<dbReference type="PANTHER" id="PTHR31240">
    <property type="entry name" value="MATERNAL EFFECT EMBRYO ARREST 18"/>
    <property type="match status" value="1"/>
</dbReference>
<dbReference type="VEuPathDB" id="FungiDB:BD410DRAFT_781507"/>
<name>A0A4Y7QPW9_9AGAM</name>
<dbReference type="Gene3D" id="3.40.50.10680">
    <property type="entry name" value="CofD-like domains"/>
    <property type="match status" value="1"/>
</dbReference>
<evidence type="ECO:0000313" key="1">
    <source>
        <dbReference type="EMBL" id="TDL28949.1"/>
    </source>
</evidence>
<sequence>MMSFELNSESLIAGRSGFDTPGSAIFDPPVQSAQPSSGITQNLSLLRSDSSSTTNAADDSSWKSNSYIVISGGTGGNAICTAFGGDTCYALPVSDDGGSSSEIIRVLGGPSIGDIRSRLVRLIPASPVGSPLDRIRNLLAYRLKTDSSEREAREEWRDIVEGSSVLWSGIPADRKEVIRGFLVNFESEVLKRAQKNFSFRNGSIGNYFIAAAQSFFRSLPSAIFLFSSITSSKANIQPVIVTNHTVTIAVELENGKNIVGQCNISHPVRSGAGTMFSVPSSPALGIESLLVPSQNFMFDKASQHSSKPEPLESKIRRLFYINAYGVEIKPFPNLDFLRNLASRDTLVYSCGSLWTSIIPCLALRGVGSAIACSMTLKAKVVLLNSQNDRETAGYTAIDYVNAITRSLNDHGESSGQKQSFPSSAFITHLVHLKGGTVTVDEHQLSEMGIQCLQVERSLNKSNKNDDYHVPLFDADTVSHALRIVRDS</sequence>